<gene>
    <name evidence="1" type="ORF">PC118_g19949</name>
    <name evidence="2" type="ORF">PC129_g19126</name>
</gene>
<organism evidence="1 3">
    <name type="scientific">Phytophthora cactorum</name>
    <dbReference type="NCBI Taxonomy" id="29920"/>
    <lineage>
        <taxon>Eukaryota</taxon>
        <taxon>Sar</taxon>
        <taxon>Stramenopiles</taxon>
        <taxon>Oomycota</taxon>
        <taxon>Peronosporomycetes</taxon>
        <taxon>Peronosporales</taxon>
        <taxon>Peronosporaceae</taxon>
        <taxon>Phytophthora</taxon>
    </lineage>
</organism>
<sequence length="152" mass="17215">MGMPSERGAFPTVLWTRTAVILTEFASGWMIIKNIINPQRFFDASGDLDPRRFTPKDFESFLVDKRGTLKVGTLGGYRSAMKDLYRRHNLPLPPEYGEGMMTLFSGLKRLEAERDQSGDARESGKRLLTYSIYVMLCKLTLARDDGGFVHLS</sequence>
<evidence type="ECO:0008006" key="4">
    <source>
        <dbReference type="Google" id="ProtNLM"/>
    </source>
</evidence>
<name>A0A8T1F5M4_9STRA</name>
<evidence type="ECO:0000313" key="3">
    <source>
        <dbReference type="Proteomes" id="UP000697107"/>
    </source>
</evidence>
<protein>
    <recommendedName>
        <fullName evidence="4">Core-binding (CB) domain-containing protein</fullName>
    </recommendedName>
</protein>
<dbReference type="EMBL" id="RCML01001143">
    <property type="protein sequence ID" value="KAG2965099.1"/>
    <property type="molecule type" value="Genomic_DNA"/>
</dbReference>
<accession>A0A8T1F5M4</accession>
<reference evidence="1" key="1">
    <citation type="submission" date="2018-10" db="EMBL/GenBank/DDBJ databases">
        <title>Effector identification in a new, highly contiguous assembly of the strawberry crown rot pathogen Phytophthora cactorum.</title>
        <authorList>
            <person name="Armitage A.D."/>
            <person name="Nellist C.F."/>
            <person name="Bates H."/>
            <person name="Vickerstaff R.J."/>
            <person name="Harrison R.J."/>
        </authorList>
    </citation>
    <scope>NUCLEOTIDE SEQUENCE</scope>
    <source>
        <strain evidence="1">P415</strain>
        <strain evidence="2">P421</strain>
    </source>
</reference>
<evidence type="ECO:0000313" key="1">
    <source>
        <dbReference type="EMBL" id="KAG2965099.1"/>
    </source>
</evidence>
<dbReference type="AlphaFoldDB" id="A0A8T1F5M4"/>
<dbReference type="Proteomes" id="UP000697107">
    <property type="component" value="Unassembled WGS sequence"/>
</dbReference>
<dbReference type="VEuPathDB" id="FungiDB:PC110_g7304"/>
<evidence type="ECO:0000313" key="2">
    <source>
        <dbReference type="EMBL" id="KAG3209867.1"/>
    </source>
</evidence>
<proteinExistence type="predicted"/>
<dbReference type="EMBL" id="RCMV01001190">
    <property type="protein sequence ID" value="KAG3209867.1"/>
    <property type="molecule type" value="Genomic_DNA"/>
</dbReference>
<dbReference type="Proteomes" id="UP000760860">
    <property type="component" value="Unassembled WGS sequence"/>
</dbReference>
<comment type="caution">
    <text evidence="1">The sequence shown here is derived from an EMBL/GenBank/DDBJ whole genome shotgun (WGS) entry which is preliminary data.</text>
</comment>